<feature type="signal peptide" evidence="1">
    <location>
        <begin position="1"/>
        <end position="23"/>
    </location>
</feature>
<proteinExistence type="predicted"/>
<accession>A0ABV2AVG5</accession>
<evidence type="ECO:0000313" key="3">
    <source>
        <dbReference type="Proteomes" id="UP001439008"/>
    </source>
</evidence>
<evidence type="ECO:0000313" key="2">
    <source>
        <dbReference type="EMBL" id="MES1923444.1"/>
    </source>
</evidence>
<comment type="caution">
    <text evidence="2">The sequence shown here is derived from an EMBL/GenBank/DDBJ whole genome shotgun (WGS) entry which is preliminary data.</text>
</comment>
<dbReference type="EMBL" id="JBDODL010006230">
    <property type="protein sequence ID" value="MES1923444.1"/>
    <property type="molecule type" value="Genomic_DNA"/>
</dbReference>
<reference evidence="2 3" key="1">
    <citation type="journal article" date="2024" name="BMC Biol.">
        <title>Comparative genomics of Ascetosporea gives new insight into the evolutionary basis for animal parasitism in Rhizaria.</title>
        <authorList>
            <person name="Hiltunen Thoren M."/>
            <person name="Onut-Brannstrom I."/>
            <person name="Alfjorden A."/>
            <person name="Peckova H."/>
            <person name="Swords F."/>
            <person name="Hooper C."/>
            <person name="Holzer A.S."/>
            <person name="Bass D."/>
            <person name="Burki F."/>
        </authorList>
    </citation>
    <scope>NUCLEOTIDE SEQUENCE [LARGE SCALE GENOMIC DNA]</scope>
    <source>
        <strain evidence="2">20-A016</strain>
    </source>
</reference>
<dbReference type="Proteomes" id="UP001439008">
    <property type="component" value="Unassembled WGS sequence"/>
</dbReference>
<gene>
    <name evidence="2" type="ORF">MHBO_005016</name>
</gene>
<name>A0ABV2AVG5_9EUKA</name>
<keyword evidence="3" id="KW-1185">Reference proteome</keyword>
<feature type="chain" id="PRO_5045256607" evidence="1">
    <location>
        <begin position="24"/>
        <end position="127"/>
    </location>
</feature>
<sequence>MKMKFMDVCTSLAVFFLISFVSGLKNHNEDGTFQIRMVEFQRMQKRMKVLEEMVEKQTEIIHFQNERIYKLESVSGLDNPESVIVNNEIKEKFRHNIRTSLLRSNTMGFQSSNDVEKGELWQLQRGK</sequence>
<evidence type="ECO:0000256" key="1">
    <source>
        <dbReference type="SAM" id="SignalP"/>
    </source>
</evidence>
<keyword evidence="1" id="KW-0732">Signal</keyword>
<protein>
    <submittedName>
        <fullName evidence="2">Uncharacterized protein</fullName>
    </submittedName>
</protein>
<organism evidence="2 3">
    <name type="scientific">Bonamia ostreae</name>
    <dbReference type="NCBI Taxonomy" id="126728"/>
    <lineage>
        <taxon>Eukaryota</taxon>
        <taxon>Sar</taxon>
        <taxon>Rhizaria</taxon>
        <taxon>Endomyxa</taxon>
        <taxon>Ascetosporea</taxon>
        <taxon>Haplosporida</taxon>
        <taxon>Bonamia</taxon>
    </lineage>
</organism>